<comment type="caution">
    <text evidence="1">The sequence shown here is derived from an EMBL/GenBank/DDBJ whole genome shotgun (WGS) entry which is preliminary data.</text>
</comment>
<dbReference type="Gene3D" id="3.90.1200.10">
    <property type="match status" value="1"/>
</dbReference>
<name>A0A917RLM5_9ACTN</name>
<keyword evidence="2" id="KW-1185">Reference proteome</keyword>
<reference evidence="1" key="1">
    <citation type="journal article" date="2014" name="Int. J. Syst. Evol. Microbiol.">
        <title>Complete genome sequence of Corynebacterium casei LMG S-19264T (=DSM 44701T), isolated from a smear-ripened cheese.</title>
        <authorList>
            <consortium name="US DOE Joint Genome Institute (JGI-PGF)"/>
            <person name="Walter F."/>
            <person name="Albersmeier A."/>
            <person name="Kalinowski J."/>
            <person name="Ruckert C."/>
        </authorList>
    </citation>
    <scope>NUCLEOTIDE SEQUENCE</scope>
    <source>
        <strain evidence="1">JCM 13064</strain>
    </source>
</reference>
<dbReference type="Pfam" id="PF04655">
    <property type="entry name" value="APH_6_hur"/>
    <property type="match status" value="1"/>
</dbReference>
<protein>
    <submittedName>
        <fullName evidence="1">Hydroxyurea phosphotransferase</fullName>
    </submittedName>
</protein>
<accession>A0A917RLM5</accession>
<proteinExistence type="predicted"/>
<gene>
    <name evidence="1" type="ORF">GCM10007964_63440</name>
</gene>
<dbReference type="EMBL" id="BMNT01000044">
    <property type="protein sequence ID" value="GGL12697.1"/>
    <property type="molecule type" value="Genomic_DNA"/>
</dbReference>
<dbReference type="RefSeq" id="WP_203968978.1">
    <property type="nucleotide sequence ID" value="NZ_BMNT01000044.1"/>
</dbReference>
<reference evidence="1" key="2">
    <citation type="submission" date="2020-09" db="EMBL/GenBank/DDBJ databases">
        <authorList>
            <person name="Sun Q."/>
            <person name="Ohkuma M."/>
        </authorList>
    </citation>
    <scope>NUCLEOTIDE SEQUENCE</scope>
    <source>
        <strain evidence="1">JCM 13064</strain>
    </source>
</reference>
<dbReference type="GO" id="GO:0019748">
    <property type="term" value="P:secondary metabolic process"/>
    <property type="evidence" value="ECO:0007669"/>
    <property type="project" value="InterPro"/>
</dbReference>
<dbReference type="SUPFAM" id="SSF56112">
    <property type="entry name" value="Protein kinase-like (PK-like)"/>
    <property type="match status" value="1"/>
</dbReference>
<dbReference type="InterPro" id="IPR011009">
    <property type="entry name" value="Kinase-like_dom_sf"/>
</dbReference>
<organism evidence="1 2">
    <name type="scientific">Sphaerisporangium melleum</name>
    <dbReference type="NCBI Taxonomy" id="321316"/>
    <lineage>
        <taxon>Bacteria</taxon>
        <taxon>Bacillati</taxon>
        <taxon>Actinomycetota</taxon>
        <taxon>Actinomycetes</taxon>
        <taxon>Streptosporangiales</taxon>
        <taxon>Streptosporangiaceae</taxon>
        <taxon>Sphaerisporangium</taxon>
    </lineage>
</organism>
<dbReference type="Proteomes" id="UP000645217">
    <property type="component" value="Unassembled WGS sequence"/>
</dbReference>
<evidence type="ECO:0000313" key="1">
    <source>
        <dbReference type="EMBL" id="GGL12697.1"/>
    </source>
</evidence>
<evidence type="ECO:0000313" key="2">
    <source>
        <dbReference type="Proteomes" id="UP000645217"/>
    </source>
</evidence>
<dbReference type="AlphaFoldDB" id="A0A917RLM5"/>
<dbReference type="InterPro" id="IPR006748">
    <property type="entry name" value="NH2Glyco/OHUrea_AB-resist_kin"/>
</dbReference>
<sequence length="310" mass="33645">MTDDLFPPTLPIMETMARTGDGRSWLAALPALVDELRRRWSLELGAPFHGGTCSWVAPARLPDGGAAVFKVSWPHREAAGEAEALRRWDGRGAVQVYRHDRDRYALLLELCEPGGPLRAAGHIAAEERLLIGAEVLGELWSASPPAETGLERLDAVTAEWADLAGERMDRLRPGFDPGLVAHGVRLLRELPGTAARQVVLHGDFNPGNVLAARRRPWLAIDAKPMVGDPAYDPWPLVEQIDDPFRHPVPRPVLAARCALVAGALGEDARRLQAWAVARGVEMALWMAEHDVPGAGLAMARVRVFAGLAGL</sequence>
<dbReference type="GO" id="GO:0016773">
    <property type="term" value="F:phosphotransferase activity, alcohol group as acceptor"/>
    <property type="evidence" value="ECO:0007669"/>
    <property type="project" value="InterPro"/>
</dbReference>